<evidence type="ECO:0000313" key="2">
    <source>
        <dbReference type="EMBL" id="AMS44296.1"/>
    </source>
</evidence>
<keyword evidence="5" id="KW-1185">Reference proteome</keyword>
<dbReference type="InterPro" id="IPR004360">
    <property type="entry name" value="Glyas_Fos-R_dOase_dom"/>
</dbReference>
<protein>
    <submittedName>
        <fullName evidence="3">Catechol 2,3-dioxygenase-like lactoylglutathione lyase family enzyme</fullName>
    </submittedName>
    <submittedName>
        <fullName evidence="2">Glyoxalase</fullName>
    </submittedName>
</protein>
<dbReference type="SUPFAM" id="SSF54593">
    <property type="entry name" value="Glyoxalase/Bleomycin resistance protein/Dihydroxybiphenyl dioxygenase"/>
    <property type="match status" value="1"/>
</dbReference>
<dbReference type="Pfam" id="PF00903">
    <property type="entry name" value="Glyoxalase"/>
    <property type="match status" value="1"/>
</dbReference>
<dbReference type="InterPro" id="IPR029068">
    <property type="entry name" value="Glyas_Bleomycin-R_OHBP_Dase"/>
</dbReference>
<dbReference type="CDD" id="cd06587">
    <property type="entry name" value="VOC"/>
    <property type="match status" value="1"/>
</dbReference>
<dbReference type="InterPro" id="IPR037523">
    <property type="entry name" value="VOC_core"/>
</dbReference>
<dbReference type="PROSITE" id="PS51819">
    <property type="entry name" value="VOC"/>
    <property type="match status" value="1"/>
</dbReference>
<evidence type="ECO:0000313" key="4">
    <source>
        <dbReference type="Proteomes" id="UP000075755"/>
    </source>
</evidence>
<dbReference type="AlphaFoldDB" id="A0AAC9ATJ2"/>
<evidence type="ECO:0000313" key="3">
    <source>
        <dbReference type="EMBL" id="MBB3709496.1"/>
    </source>
</evidence>
<dbReference type="EMBL" id="JACICB010000030">
    <property type="protein sequence ID" value="MBB3709496.1"/>
    <property type="molecule type" value="Genomic_DNA"/>
</dbReference>
<reference evidence="2 4" key="1">
    <citation type="submission" date="2016-03" db="EMBL/GenBank/DDBJ databases">
        <title>Complete genome of Aminobacter aminovorans KCTC 2477.</title>
        <authorList>
            <person name="Kim K.M."/>
        </authorList>
    </citation>
    <scope>NUCLEOTIDE SEQUENCE [LARGE SCALE GENOMIC DNA]</scope>
    <source>
        <strain evidence="2 4">KCTC 2477</strain>
    </source>
</reference>
<dbReference type="KEGG" id="aak:AA2016_5390"/>
<evidence type="ECO:0000259" key="1">
    <source>
        <dbReference type="PROSITE" id="PS51819"/>
    </source>
</evidence>
<dbReference type="Proteomes" id="UP000577697">
    <property type="component" value="Unassembled WGS sequence"/>
</dbReference>
<dbReference type="RefSeq" id="WP_067965548.1">
    <property type="nucleotide sequence ID" value="NZ_CP015005.1"/>
</dbReference>
<feature type="domain" description="VOC" evidence="1">
    <location>
        <begin position="4"/>
        <end position="125"/>
    </location>
</feature>
<dbReference type="Gene3D" id="3.10.180.10">
    <property type="entry name" value="2,3-Dihydroxybiphenyl 1,2-Dioxygenase, domain 1"/>
    <property type="match status" value="1"/>
</dbReference>
<accession>A0AAC9ATJ2</accession>
<evidence type="ECO:0000313" key="5">
    <source>
        <dbReference type="Proteomes" id="UP000577697"/>
    </source>
</evidence>
<proteinExistence type="predicted"/>
<organism evidence="2 4">
    <name type="scientific">Aminobacter aminovorans</name>
    <name type="common">Chelatobacter heintzii</name>
    <dbReference type="NCBI Taxonomy" id="83263"/>
    <lineage>
        <taxon>Bacteria</taxon>
        <taxon>Pseudomonadati</taxon>
        <taxon>Pseudomonadota</taxon>
        <taxon>Alphaproteobacteria</taxon>
        <taxon>Hyphomicrobiales</taxon>
        <taxon>Phyllobacteriaceae</taxon>
        <taxon>Aminobacter</taxon>
    </lineage>
</organism>
<dbReference type="EMBL" id="CP015005">
    <property type="protein sequence ID" value="AMS44296.1"/>
    <property type="molecule type" value="Genomic_DNA"/>
</dbReference>
<reference evidence="3 5" key="2">
    <citation type="submission" date="2020-08" db="EMBL/GenBank/DDBJ databases">
        <title>Genomic Encyclopedia of Type Strains, Phase IV (KMG-IV): sequencing the most valuable type-strain genomes for metagenomic binning, comparative biology and taxonomic classification.</title>
        <authorList>
            <person name="Goeker M."/>
        </authorList>
    </citation>
    <scope>NUCLEOTIDE SEQUENCE [LARGE SCALE GENOMIC DNA]</scope>
    <source>
        <strain evidence="3 5">DSM 10368</strain>
    </source>
</reference>
<name>A0AAC9ATJ2_AMIAI</name>
<dbReference type="Proteomes" id="UP000075755">
    <property type="component" value="Chromosome"/>
</dbReference>
<sequence>MLGQINAVANVAVRDLGRARAFYEKTLGLSEVEHMGDEVSVLKSGDTVINVYRSDYAGTNKATSVTWAVGDRIDGLVDELRSKGVAFEHYDMPDVRLEGDVHVFGDLRVAWFKDPDGNILNLINQ</sequence>
<gene>
    <name evidence="2" type="ORF">AA2016_5390</name>
    <name evidence="3" type="ORF">FHS67_005848</name>
</gene>